<dbReference type="EMBL" id="LNIX01000017">
    <property type="protein sequence ID" value="OXA45825.1"/>
    <property type="molecule type" value="Genomic_DNA"/>
</dbReference>
<protein>
    <submittedName>
        <fullName evidence="1">Uncharacterized protein</fullName>
    </submittedName>
</protein>
<keyword evidence="2" id="KW-1185">Reference proteome</keyword>
<proteinExistence type="predicted"/>
<accession>A0A226DJW3</accession>
<sequence length="283" mass="32225">MSRSVTWLHMTKKGMDPAQKAQKLDSLLLQEEDSFDATDCNPAPAADSSHTFLYPLLQYQSHSCLTFSTAVRLRLHIIPPIPSSTRGACMRKSHVALNLREHIPYSRCTLKCLLNDIRVTTFLPLANNIADREGHRSVEEEKAQSPVREENWLPLRRPDQRKFHLCGKWSTLPAWHHSACLLLLGPYSITYGESLPHYFWMTSGKRIYPAAATRKVIKIATELVSKPWLAWLGLVKVDLFDVVSLTRRKIIFNTECKSCLKDFIQIEIPPDCVEIGQLAVYGN</sequence>
<gene>
    <name evidence="1" type="ORF">Fcan01_19681</name>
</gene>
<reference evidence="1 2" key="1">
    <citation type="submission" date="2015-12" db="EMBL/GenBank/DDBJ databases">
        <title>The genome of Folsomia candida.</title>
        <authorList>
            <person name="Faddeeva A."/>
            <person name="Derks M.F."/>
            <person name="Anvar Y."/>
            <person name="Smit S."/>
            <person name="Van Straalen N."/>
            <person name="Roelofs D."/>
        </authorList>
    </citation>
    <scope>NUCLEOTIDE SEQUENCE [LARGE SCALE GENOMIC DNA]</scope>
    <source>
        <strain evidence="1 2">VU population</strain>
        <tissue evidence="1">Whole body</tissue>
    </source>
</reference>
<comment type="caution">
    <text evidence="1">The sequence shown here is derived from an EMBL/GenBank/DDBJ whole genome shotgun (WGS) entry which is preliminary data.</text>
</comment>
<evidence type="ECO:0000313" key="1">
    <source>
        <dbReference type="EMBL" id="OXA45825.1"/>
    </source>
</evidence>
<dbReference type="Proteomes" id="UP000198287">
    <property type="component" value="Unassembled WGS sequence"/>
</dbReference>
<evidence type="ECO:0000313" key="2">
    <source>
        <dbReference type="Proteomes" id="UP000198287"/>
    </source>
</evidence>
<name>A0A226DJW3_FOLCA</name>
<organism evidence="1 2">
    <name type="scientific">Folsomia candida</name>
    <name type="common">Springtail</name>
    <dbReference type="NCBI Taxonomy" id="158441"/>
    <lineage>
        <taxon>Eukaryota</taxon>
        <taxon>Metazoa</taxon>
        <taxon>Ecdysozoa</taxon>
        <taxon>Arthropoda</taxon>
        <taxon>Hexapoda</taxon>
        <taxon>Collembola</taxon>
        <taxon>Entomobryomorpha</taxon>
        <taxon>Isotomoidea</taxon>
        <taxon>Isotomidae</taxon>
        <taxon>Proisotominae</taxon>
        <taxon>Folsomia</taxon>
    </lineage>
</organism>
<dbReference type="AlphaFoldDB" id="A0A226DJW3"/>